<name>R7ZQG9_9BACT</name>
<feature type="domain" description="RNA polymerase sigma factor 70 region 4 type 2" evidence="1">
    <location>
        <begin position="25"/>
        <end position="75"/>
    </location>
</feature>
<evidence type="ECO:0000259" key="1">
    <source>
        <dbReference type="Pfam" id="PF08281"/>
    </source>
</evidence>
<sequence>MEQFSVELSTESKFIQQQLDDELIQNLNNALLSLDNKEREAIYYFYYQGLGYDQIAEIFEFSHISSARRLIYKSLAKIRKVISLSILAFFAISNRMD</sequence>
<organism evidence="2 3">
    <name type="scientific">Lunatimonas lonarensis</name>
    <dbReference type="NCBI Taxonomy" id="1232681"/>
    <lineage>
        <taxon>Bacteria</taxon>
        <taxon>Pseudomonadati</taxon>
        <taxon>Bacteroidota</taxon>
        <taxon>Cytophagia</taxon>
        <taxon>Cytophagales</taxon>
        <taxon>Cyclobacteriaceae</taxon>
    </lineage>
</organism>
<dbReference type="EMBL" id="AQHR01000085">
    <property type="protein sequence ID" value="EON76371.1"/>
    <property type="molecule type" value="Genomic_DNA"/>
</dbReference>
<evidence type="ECO:0000313" key="2">
    <source>
        <dbReference type="EMBL" id="EON76371.1"/>
    </source>
</evidence>
<dbReference type="AlphaFoldDB" id="R7ZQG9"/>
<keyword evidence="3" id="KW-1185">Reference proteome</keyword>
<dbReference type="GO" id="GO:0016987">
    <property type="term" value="F:sigma factor activity"/>
    <property type="evidence" value="ECO:0007669"/>
    <property type="project" value="InterPro"/>
</dbReference>
<dbReference type="InterPro" id="IPR013324">
    <property type="entry name" value="RNA_pol_sigma_r3/r4-like"/>
</dbReference>
<proteinExistence type="predicted"/>
<dbReference type="Proteomes" id="UP000013909">
    <property type="component" value="Unassembled WGS sequence"/>
</dbReference>
<evidence type="ECO:0000313" key="3">
    <source>
        <dbReference type="Proteomes" id="UP000013909"/>
    </source>
</evidence>
<dbReference type="Pfam" id="PF08281">
    <property type="entry name" value="Sigma70_r4_2"/>
    <property type="match status" value="1"/>
</dbReference>
<dbReference type="STRING" id="1232681.ADIS_2821"/>
<dbReference type="SUPFAM" id="SSF88659">
    <property type="entry name" value="Sigma3 and sigma4 domains of RNA polymerase sigma factors"/>
    <property type="match status" value="1"/>
</dbReference>
<dbReference type="InterPro" id="IPR013249">
    <property type="entry name" value="RNA_pol_sigma70_r4_t2"/>
</dbReference>
<dbReference type="CDD" id="cd06171">
    <property type="entry name" value="Sigma70_r4"/>
    <property type="match status" value="1"/>
</dbReference>
<reference evidence="2 3" key="1">
    <citation type="submission" date="2013-02" db="EMBL/GenBank/DDBJ databases">
        <title>A novel strain isolated from Lonar lake, Maharashtra, India.</title>
        <authorList>
            <person name="Singh A."/>
        </authorList>
    </citation>
    <scope>NUCLEOTIDE SEQUENCE [LARGE SCALE GENOMIC DNA]</scope>
    <source>
        <strain evidence="2 3">AK24</strain>
    </source>
</reference>
<dbReference type="GO" id="GO:0006352">
    <property type="term" value="P:DNA-templated transcription initiation"/>
    <property type="evidence" value="ECO:0007669"/>
    <property type="project" value="InterPro"/>
</dbReference>
<comment type="caution">
    <text evidence="2">The sequence shown here is derived from an EMBL/GenBank/DDBJ whole genome shotgun (WGS) entry which is preliminary data.</text>
</comment>
<protein>
    <submittedName>
        <fullName evidence="2">RNA polymerase ECF-type sigma factor</fullName>
    </submittedName>
</protein>
<dbReference type="InterPro" id="IPR036388">
    <property type="entry name" value="WH-like_DNA-bd_sf"/>
</dbReference>
<dbReference type="GO" id="GO:0003677">
    <property type="term" value="F:DNA binding"/>
    <property type="evidence" value="ECO:0007669"/>
    <property type="project" value="InterPro"/>
</dbReference>
<dbReference type="Gene3D" id="1.10.10.10">
    <property type="entry name" value="Winged helix-like DNA-binding domain superfamily/Winged helix DNA-binding domain"/>
    <property type="match status" value="1"/>
</dbReference>
<accession>R7ZQG9</accession>
<gene>
    <name evidence="2" type="ORF">ADIS_2821</name>
</gene>